<comment type="caution">
    <text evidence="2">The sequence shown here is derived from an EMBL/GenBank/DDBJ whole genome shotgun (WGS) entry which is preliminary data.</text>
</comment>
<accession>A0ABD0KYU5</accession>
<feature type="region of interest" description="Disordered" evidence="1">
    <location>
        <begin position="51"/>
        <end position="83"/>
    </location>
</feature>
<name>A0ABD0KYU5_9CAEN</name>
<reference evidence="2 3" key="1">
    <citation type="journal article" date="2023" name="Sci. Data">
        <title>Genome assembly of the Korean intertidal mud-creeper Batillaria attramentaria.</title>
        <authorList>
            <person name="Patra A.K."/>
            <person name="Ho P.T."/>
            <person name="Jun S."/>
            <person name="Lee S.J."/>
            <person name="Kim Y."/>
            <person name="Won Y.J."/>
        </authorList>
    </citation>
    <scope>NUCLEOTIDE SEQUENCE [LARGE SCALE GENOMIC DNA]</scope>
    <source>
        <strain evidence="2">Wonlab-2016</strain>
    </source>
</reference>
<evidence type="ECO:0000313" key="2">
    <source>
        <dbReference type="EMBL" id="KAK7492285.1"/>
    </source>
</evidence>
<sequence length="102" mass="11055">MGPGACLILSQDDVTRSWSPRAFGLQGQQALSSRIRVQGILFSHAYACSDGRARLGSDPVGPRRRARRRAEEKGSNKSSLLHSPGSVACLSVVVGRRRRVKP</sequence>
<proteinExistence type="predicted"/>
<dbReference type="Proteomes" id="UP001519460">
    <property type="component" value="Unassembled WGS sequence"/>
</dbReference>
<gene>
    <name evidence="2" type="ORF">BaRGS_00016382</name>
</gene>
<dbReference type="AlphaFoldDB" id="A0ABD0KYU5"/>
<evidence type="ECO:0000313" key="3">
    <source>
        <dbReference type="Proteomes" id="UP001519460"/>
    </source>
</evidence>
<protein>
    <submittedName>
        <fullName evidence="2">Uncharacterized protein</fullName>
    </submittedName>
</protein>
<keyword evidence="3" id="KW-1185">Reference proteome</keyword>
<organism evidence="2 3">
    <name type="scientific">Batillaria attramentaria</name>
    <dbReference type="NCBI Taxonomy" id="370345"/>
    <lineage>
        <taxon>Eukaryota</taxon>
        <taxon>Metazoa</taxon>
        <taxon>Spiralia</taxon>
        <taxon>Lophotrochozoa</taxon>
        <taxon>Mollusca</taxon>
        <taxon>Gastropoda</taxon>
        <taxon>Caenogastropoda</taxon>
        <taxon>Sorbeoconcha</taxon>
        <taxon>Cerithioidea</taxon>
        <taxon>Batillariidae</taxon>
        <taxon>Batillaria</taxon>
    </lineage>
</organism>
<dbReference type="EMBL" id="JACVVK020000104">
    <property type="protein sequence ID" value="KAK7492285.1"/>
    <property type="molecule type" value="Genomic_DNA"/>
</dbReference>
<evidence type="ECO:0000256" key="1">
    <source>
        <dbReference type="SAM" id="MobiDB-lite"/>
    </source>
</evidence>